<dbReference type="GO" id="GO:0016281">
    <property type="term" value="C:eukaryotic translation initiation factor 4F complex"/>
    <property type="evidence" value="ECO:0007669"/>
    <property type="project" value="TreeGrafter"/>
</dbReference>
<dbReference type="InterPro" id="IPR003890">
    <property type="entry name" value="MIF4G-like_typ-3"/>
</dbReference>
<feature type="domain" description="MIF4G" evidence="2">
    <location>
        <begin position="1"/>
        <end position="90"/>
    </location>
</feature>
<dbReference type="Pfam" id="PF02854">
    <property type="entry name" value="MIF4G"/>
    <property type="match status" value="1"/>
</dbReference>
<dbReference type="InterPro" id="IPR016024">
    <property type="entry name" value="ARM-type_fold"/>
</dbReference>
<dbReference type="GO" id="GO:0003729">
    <property type="term" value="F:mRNA binding"/>
    <property type="evidence" value="ECO:0007669"/>
    <property type="project" value="TreeGrafter"/>
</dbReference>
<evidence type="ECO:0000256" key="1">
    <source>
        <dbReference type="SAM" id="MobiDB-lite"/>
    </source>
</evidence>
<dbReference type="KEGG" id="pxu:106122774"/>
<organism evidence="3">
    <name type="scientific">Papilio xuthus</name>
    <name type="common">Asian swallowtail butterfly</name>
    <dbReference type="NCBI Taxonomy" id="66420"/>
    <lineage>
        <taxon>Eukaryota</taxon>
        <taxon>Metazoa</taxon>
        <taxon>Ecdysozoa</taxon>
        <taxon>Arthropoda</taxon>
        <taxon>Hexapoda</taxon>
        <taxon>Insecta</taxon>
        <taxon>Pterygota</taxon>
        <taxon>Neoptera</taxon>
        <taxon>Endopterygota</taxon>
        <taxon>Lepidoptera</taxon>
        <taxon>Glossata</taxon>
        <taxon>Ditrysia</taxon>
        <taxon>Papilionoidea</taxon>
        <taxon>Papilionidae</taxon>
        <taxon>Papilioninae</taxon>
        <taxon>Papilio</taxon>
    </lineage>
</organism>
<evidence type="ECO:0000313" key="3">
    <source>
        <dbReference type="RefSeq" id="XP_013174317.1"/>
    </source>
</evidence>
<proteinExistence type="predicted"/>
<feature type="compositionally biased region" description="Basic and acidic residues" evidence="1">
    <location>
        <begin position="134"/>
        <end position="156"/>
    </location>
</feature>
<evidence type="ECO:0000259" key="2">
    <source>
        <dbReference type="Pfam" id="PF02854"/>
    </source>
</evidence>
<dbReference type="PANTHER" id="PTHR23253">
    <property type="entry name" value="EUKARYOTIC TRANSLATION INITIATION FACTOR 4 GAMMA"/>
    <property type="match status" value="1"/>
</dbReference>
<reference evidence="3" key="1">
    <citation type="submission" date="2025-08" db="UniProtKB">
        <authorList>
            <consortium name="RefSeq"/>
        </authorList>
    </citation>
    <scope>IDENTIFICATION</scope>
</reference>
<dbReference type="PANTHER" id="PTHR23253:SF78">
    <property type="entry name" value="EUKARYOTIC TRANSLATION INITIATION FACTOR 4G1, ISOFORM B-RELATED"/>
    <property type="match status" value="1"/>
</dbReference>
<feature type="compositionally biased region" description="Polar residues" evidence="1">
    <location>
        <begin position="225"/>
        <end position="236"/>
    </location>
</feature>
<dbReference type="SUPFAM" id="SSF48371">
    <property type="entry name" value="ARM repeat"/>
    <property type="match status" value="1"/>
</dbReference>
<dbReference type="Proteomes" id="UP000694872">
    <property type="component" value="Unplaced"/>
</dbReference>
<gene>
    <name evidence="3" type="primary">LOC106122774</name>
</gene>
<feature type="region of interest" description="Disordered" evidence="1">
    <location>
        <begin position="225"/>
        <end position="254"/>
    </location>
</feature>
<dbReference type="RefSeq" id="XP_013174317.1">
    <property type="nucleotide sequence ID" value="XM_013318863.1"/>
</dbReference>
<feature type="compositionally biased region" description="Basic and acidic residues" evidence="1">
    <location>
        <begin position="243"/>
        <end position="254"/>
    </location>
</feature>
<name>A0AAJ7EEM2_PAPXU</name>
<dbReference type="AlphaFoldDB" id="A0AAJ7EEM2"/>
<dbReference type="GeneID" id="106122774"/>
<dbReference type="Gene3D" id="1.25.40.180">
    <property type="match status" value="1"/>
</dbReference>
<accession>A0AAJ7EEM2</accession>
<feature type="region of interest" description="Disordered" evidence="1">
    <location>
        <begin position="125"/>
        <end position="171"/>
    </location>
</feature>
<sequence>MLTAKIMVFCMNYLLDKQEEEKLECLCKLLTTIGEQVESEVKEPLDAVFKRMQNIVDRRGGGGGAGGGGGGGALSSRVRFMLQDVIALRRRRWAPRAAVHHAQPTTMDRIQREADLHHRNIELMNSMPLSGGYGRREEEGGARRGARGEGRGERRGAGAAGGDGEWKSPRPYTVDVSKIKAGSLKNLSNIKLAPQHSGWNHGARSSPPAPVIGIRNDYSLLENSSLDPASLRSNSEALGFRKGSSEKSTKADSE</sequence>
<dbReference type="GO" id="GO:0003743">
    <property type="term" value="F:translation initiation factor activity"/>
    <property type="evidence" value="ECO:0007669"/>
    <property type="project" value="TreeGrafter"/>
</dbReference>
<protein>
    <submittedName>
        <fullName evidence="3">Eukaryotic translation initiation factor 4 gamma 1-like</fullName>
    </submittedName>
</protein>